<protein>
    <recommendedName>
        <fullName evidence="3">Carboxypeptidase regulatory-like domain-containing protein</fullName>
    </recommendedName>
</protein>
<name>A0ABY8L711_9FLAO</name>
<proteinExistence type="predicted"/>
<gene>
    <name evidence="1" type="ORF">P8625_00755</name>
</gene>
<evidence type="ECO:0000313" key="2">
    <source>
        <dbReference type="Proteomes" id="UP001232001"/>
    </source>
</evidence>
<dbReference type="RefSeq" id="WP_279651599.1">
    <property type="nucleotide sequence ID" value="NZ_CP122539.1"/>
</dbReference>
<organism evidence="1 2">
    <name type="scientific">Tenacibaculum tangerinum</name>
    <dbReference type="NCBI Taxonomy" id="3038772"/>
    <lineage>
        <taxon>Bacteria</taxon>
        <taxon>Pseudomonadati</taxon>
        <taxon>Bacteroidota</taxon>
        <taxon>Flavobacteriia</taxon>
        <taxon>Flavobacteriales</taxon>
        <taxon>Flavobacteriaceae</taxon>
        <taxon>Tenacibaculum</taxon>
    </lineage>
</organism>
<evidence type="ECO:0008006" key="3">
    <source>
        <dbReference type="Google" id="ProtNLM"/>
    </source>
</evidence>
<accession>A0ABY8L711</accession>
<sequence length="554" mass="64156">MKRKTLLYIIFTLHIGFVLSQNNTKNSIHTKELPIEKIFVHYNTNQIVSGEQFFYKLYCLNKNNQPSKISKIAYFEVINSKNESVLKQKINLNNGVGYGDFFINNTIETGTYKIISYTKWMNNYRTFFEDTIQIINPYTTDFESISETIQSAHKNLDVKKENELSTQNKRQKLTLDFLNNLSSGNYSVSVRLANSNDSYKKTLKNLNIGENFIQDDTFQKKIILPELRGNLIEGEIIPIDKSKGVKGLKIGLSIAGKKPITKIATTNKSGKFYFSVENLSTSEIILQVLDKKNTDYKISISNQKFSYNKKNNTVKAIALTPNEKDFILERSIYAQIENAYSLIKKDSSFYTSTSSSLLTSINQVVHLDDYTRFNSIRETIIEVLENVWFTKENNQFKIHVRDANKNTDTSFPSLLIVDGLIVSNHTDFFDFDPKKIKTVSLSQEKHVFGNNIYQGIMYVDTFKHNFGDDQMNYQKFTILKPLPFKKYYQENYSLNSKERIPDYRVQLFWEPNFDNNSKNLFFYTSDISGKFVIEVEGFDSSGNPISIQKFFTVK</sequence>
<dbReference type="Proteomes" id="UP001232001">
    <property type="component" value="Chromosome"/>
</dbReference>
<keyword evidence="2" id="KW-1185">Reference proteome</keyword>
<evidence type="ECO:0000313" key="1">
    <source>
        <dbReference type="EMBL" id="WGH75725.1"/>
    </source>
</evidence>
<reference evidence="1 2" key="1">
    <citation type="submission" date="2023-04" db="EMBL/GenBank/DDBJ databases">
        <title>Tenacibaculum tangerinum sp. nov., isolated from sea tidal flat of South Korea.</title>
        <authorList>
            <person name="Lee S.H."/>
            <person name="Kim J.-J."/>
        </authorList>
    </citation>
    <scope>NUCLEOTIDE SEQUENCE [LARGE SCALE GENOMIC DNA]</scope>
    <source>
        <strain evidence="1 2">GRR-S3-23</strain>
    </source>
</reference>
<dbReference type="EMBL" id="CP122539">
    <property type="protein sequence ID" value="WGH75725.1"/>
    <property type="molecule type" value="Genomic_DNA"/>
</dbReference>